<organism evidence="1 2">
    <name type="scientific">Candidatus Anoxymicrobium japonicum</name>
    <dbReference type="NCBI Taxonomy" id="2013648"/>
    <lineage>
        <taxon>Bacteria</taxon>
        <taxon>Bacillati</taxon>
        <taxon>Actinomycetota</taxon>
        <taxon>Candidatus Geothermincolia</taxon>
        <taxon>Candidatus Geothermincolales</taxon>
        <taxon>Candidatus Anoxymicrobiaceae</taxon>
        <taxon>Candidatus Anoxymicrobium</taxon>
    </lineage>
</organism>
<evidence type="ECO:0000313" key="1">
    <source>
        <dbReference type="EMBL" id="PKQ28775.1"/>
    </source>
</evidence>
<reference evidence="1 2" key="1">
    <citation type="journal article" date="2017" name="ISME J.">
        <title>Potential for microbial H2 and metal transformations associated with novel bacteria and archaea in deep terrestrial subsurface sediments.</title>
        <authorList>
            <person name="Hernsdorf A.W."/>
            <person name="Amano Y."/>
            <person name="Miyakawa K."/>
            <person name="Ise K."/>
            <person name="Suzuki Y."/>
            <person name="Anantharaman K."/>
            <person name="Probst A."/>
            <person name="Burstein D."/>
            <person name="Thomas B.C."/>
            <person name="Banfield J.F."/>
        </authorList>
    </citation>
    <scope>NUCLEOTIDE SEQUENCE [LARGE SCALE GENOMIC DNA]</scope>
    <source>
        <strain evidence="1">HGW-Actinobacteria-3</strain>
    </source>
</reference>
<name>A0A2N3G7T5_9ACTN</name>
<evidence type="ECO:0000313" key="2">
    <source>
        <dbReference type="Proteomes" id="UP000233654"/>
    </source>
</evidence>
<dbReference type="AlphaFoldDB" id="A0A2N3G7T5"/>
<proteinExistence type="predicted"/>
<dbReference type="Proteomes" id="UP000233654">
    <property type="component" value="Unassembled WGS sequence"/>
</dbReference>
<gene>
    <name evidence="1" type="ORF">CVT63_00965</name>
</gene>
<sequence length="140" mass="15767">MRFDSKDAGSQIFIRYVRRHEECIEMGVKEVQYLFEGVSSTIGGLYGEVYDALIAKGRKRMGQEDVAGSPQVSELIRRTREKPTVADMISRGQKGQEEFIQSIGGEVRKILSSAGMVTRADLARIQRRIDEIDRALGKDK</sequence>
<protein>
    <submittedName>
        <fullName evidence="1">Uncharacterized protein</fullName>
    </submittedName>
</protein>
<dbReference type="EMBL" id="PHEX01000005">
    <property type="protein sequence ID" value="PKQ28775.1"/>
    <property type="molecule type" value="Genomic_DNA"/>
</dbReference>
<comment type="caution">
    <text evidence="1">The sequence shown here is derived from an EMBL/GenBank/DDBJ whole genome shotgun (WGS) entry which is preliminary data.</text>
</comment>
<accession>A0A2N3G7T5</accession>